<comment type="similarity">
    <text evidence="1 4">Belongs to the bacterial ribosomal protein bL19 family.</text>
</comment>
<evidence type="ECO:0000256" key="1">
    <source>
        <dbReference type="ARBA" id="ARBA00005781"/>
    </source>
</evidence>
<evidence type="ECO:0000256" key="3">
    <source>
        <dbReference type="ARBA" id="ARBA00023274"/>
    </source>
</evidence>
<dbReference type="InterPro" id="IPR038657">
    <property type="entry name" value="Ribosomal_bL19_sf"/>
</dbReference>
<proteinExistence type="inferred from homology"/>
<dbReference type="AlphaFoldDB" id="A0A1F6BRV7"/>
<name>A0A1F6BRV7_9BACT</name>
<organism evidence="5 6">
    <name type="scientific">Candidatus Jorgensenbacteria bacterium GWC1_48_12</name>
    <dbReference type="NCBI Taxonomy" id="1798469"/>
    <lineage>
        <taxon>Bacteria</taxon>
        <taxon>Candidatus Joergenseniibacteriota</taxon>
    </lineage>
</organism>
<evidence type="ECO:0000256" key="4">
    <source>
        <dbReference type="RuleBase" id="RU000559"/>
    </source>
</evidence>
<dbReference type="GO" id="GO:0003735">
    <property type="term" value="F:structural constituent of ribosome"/>
    <property type="evidence" value="ECO:0007669"/>
    <property type="project" value="InterPro"/>
</dbReference>
<dbReference type="Proteomes" id="UP000179324">
    <property type="component" value="Unassembled WGS sequence"/>
</dbReference>
<dbReference type="GO" id="GO:1990904">
    <property type="term" value="C:ribonucleoprotein complex"/>
    <property type="evidence" value="ECO:0007669"/>
    <property type="project" value="UniProtKB-KW"/>
</dbReference>
<gene>
    <name evidence="5" type="ORF">A2127_00505</name>
</gene>
<dbReference type="PRINTS" id="PR00061">
    <property type="entry name" value="RIBOSOMALL19"/>
</dbReference>
<dbReference type="Gene3D" id="2.30.30.790">
    <property type="match status" value="1"/>
</dbReference>
<dbReference type="InterPro" id="IPR001857">
    <property type="entry name" value="Ribosomal_bL19"/>
</dbReference>
<dbReference type="InterPro" id="IPR008991">
    <property type="entry name" value="Translation_prot_SH3-like_sf"/>
</dbReference>
<reference evidence="5 6" key="1">
    <citation type="journal article" date="2016" name="Nat. Commun.">
        <title>Thousands of microbial genomes shed light on interconnected biogeochemical processes in an aquifer system.</title>
        <authorList>
            <person name="Anantharaman K."/>
            <person name="Brown C.T."/>
            <person name="Hug L.A."/>
            <person name="Sharon I."/>
            <person name="Castelle C.J."/>
            <person name="Probst A.J."/>
            <person name="Thomas B.C."/>
            <person name="Singh A."/>
            <person name="Wilkins M.J."/>
            <person name="Karaoz U."/>
            <person name="Brodie E.L."/>
            <person name="Williams K.H."/>
            <person name="Hubbard S.S."/>
            <person name="Banfield J.F."/>
        </authorList>
    </citation>
    <scope>NUCLEOTIDE SEQUENCE [LARGE SCALE GENOMIC DNA]</scope>
</reference>
<sequence length="105" mass="12093">MDEKTLEKIKPGAKVKVWEKVKEGEKTRETPFEGIVIARKHGKEAGATFTVRATLQEVGVEKVYPIHSPNIARIKILFSPKKVHRSKLYYLRGLSPKRIREKLKK</sequence>
<evidence type="ECO:0000313" key="5">
    <source>
        <dbReference type="EMBL" id="OGG39558.1"/>
    </source>
</evidence>
<dbReference type="PANTHER" id="PTHR15680">
    <property type="entry name" value="RIBOSOMAL PROTEIN L19"/>
    <property type="match status" value="1"/>
</dbReference>
<evidence type="ECO:0000256" key="2">
    <source>
        <dbReference type="ARBA" id="ARBA00022980"/>
    </source>
</evidence>
<dbReference type="SUPFAM" id="SSF50104">
    <property type="entry name" value="Translation proteins SH3-like domain"/>
    <property type="match status" value="1"/>
</dbReference>
<dbReference type="GO" id="GO:0005840">
    <property type="term" value="C:ribosome"/>
    <property type="evidence" value="ECO:0007669"/>
    <property type="project" value="UniProtKB-KW"/>
</dbReference>
<comment type="caution">
    <text evidence="5">The sequence shown here is derived from an EMBL/GenBank/DDBJ whole genome shotgun (WGS) entry which is preliminary data.</text>
</comment>
<dbReference type="Pfam" id="PF01245">
    <property type="entry name" value="Ribosomal_L19"/>
    <property type="match status" value="1"/>
</dbReference>
<protein>
    <recommendedName>
        <fullName evidence="4">50S ribosomal protein L19</fullName>
    </recommendedName>
</protein>
<accession>A0A1F6BRV7</accession>
<keyword evidence="3 4" id="KW-0687">Ribonucleoprotein</keyword>
<comment type="function">
    <text evidence="4">This protein is located at the 30S-50S ribosomal subunit interface and may play a role in the structure and function of the aminoacyl-tRNA binding site.</text>
</comment>
<evidence type="ECO:0000313" key="6">
    <source>
        <dbReference type="Proteomes" id="UP000179324"/>
    </source>
</evidence>
<dbReference type="GO" id="GO:0006412">
    <property type="term" value="P:translation"/>
    <property type="evidence" value="ECO:0007669"/>
    <property type="project" value="InterPro"/>
</dbReference>
<dbReference type="EMBL" id="MFKI01000009">
    <property type="protein sequence ID" value="OGG39558.1"/>
    <property type="molecule type" value="Genomic_DNA"/>
</dbReference>
<keyword evidence="2" id="KW-0689">Ribosomal protein</keyword>
<dbReference type="PANTHER" id="PTHR15680:SF9">
    <property type="entry name" value="LARGE RIBOSOMAL SUBUNIT PROTEIN BL19M"/>
    <property type="match status" value="1"/>
</dbReference>